<keyword evidence="3" id="KW-1185">Reference proteome</keyword>
<dbReference type="AlphaFoldDB" id="A0A8J6UH00"/>
<evidence type="ECO:0000313" key="3">
    <source>
        <dbReference type="Proteomes" id="UP000632828"/>
    </source>
</evidence>
<dbReference type="Pfam" id="PF02589">
    <property type="entry name" value="LUD_dom"/>
    <property type="match status" value="1"/>
</dbReference>
<dbReference type="EMBL" id="JACWUN010000008">
    <property type="protein sequence ID" value="MBD1400708.1"/>
    <property type="molecule type" value="Genomic_DNA"/>
</dbReference>
<dbReference type="Gene3D" id="3.40.50.10420">
    <property type="entry name" value="NagB/RpiA/CoA transferase-like"/>
    <property type="match status" value="1"/>
</dbReference>
<dbReference type="InterPro" id="IPR024185">
    <property type="entry name" value="FTHF_cligase-like_sf"/>
</dbReference>
<evidence type="ECO:0000259" key="1">
    <source>
        <dbReference type="Pfam" id="PF02589"/>
    </source>
</evidence>
<dbReference type="SUPFAM" id="SSF100950">
    <property type="entry name" value="NagB/RpiA/CoA transferase-like"/>
    <property type="match status" value="1"/>
</dbReference>
<proteinExistence type="predicted"/>
<evidence type="ECO:0000313" key="2">
    <source>
        <dbReference type="EMBL" id="MBD1400708.1"/>
    </source>
</evidence>
<protein>
    <submittedName>
        <fullName evidence="2">Lactate utilization protein</fullName>
    </submittedName>
</protein>
<dbReference type="InterPro" id="IPR037171">
    <property type="entry name" value="NagB/RpiA_transferase-like"/>
</dbReference>
<dbReference type="Proteomes" id="UP000632828">
    <property type="component" value="Unassembled WGS sequence"/>
</dbReference>
<gene>
    <name evidence="2" type="ORF">ICT70_08510</name>
</gene>
<dbReference type="InterPro" id="IPR003741">
    <property type="entry name" value="LUD_dom"/>
</dbReference>
<reference evidence="2" key="1">
    <citation type="submission" date="2020-09" db="EMBL/GenBank/DDBJ databases">
        <title>Pelobacter alkaliphilus sp. nov., a novel anaerobic arsenate-reducing bacterium from terrestrial mud volcano.</title>
        <authorList>
            <person name="Khomyakova M.A."/>
            <person name="Merkel A.Y."/>
            <person name="Slobodkin A.I."/>
        </authorList>
    </citation>
    <scope>NUCLEOTIDE SEQUENCE</scope>
    <source>
        <strain evidence="2">M08fum</strain>
    </source>
</reference>
<sequence length="187" mass="20162">MVGKDQVKRFTESAERVGATVAHYGTLEDAADFIARTAVGKTLVPQTALTDKFQLWSLLEAAGVEVHAGSFRDAGQLPGAGVTFCNFAMADTGTVVLDSTSEDIRLATTIPEVHFVLLDPTKILPDNLAAVDPMNRLYEGSEPRFVAYITGPSRTADIERVLTIGCHGPRQLHILLVPDVSDDLLEI</sequence>
<comment type="caution">
    <text evidence="2">The sequence shown here is derived from an EMBL/GenBank/DDBJ whole genome shotgun (WGS) entry which is preliminary data.</text>
</comment>
<dbReference type="PANTHER" id="PTHR43682:SF1">
    <property type="entry name" value="LACTATE UTILIZATION PROTEIN C"/>
    <property type="match status" value="1"/>
</dbReference>
<accession>A0A8J6UH00</accession>
<feature type="domain" description="LUD" evidence="1">
    <location>
        <begin position="8"/>
        <end position="177"/>
    </location>
</feature>
<name>A0A8J6UH00_9BACT</name>
<dbReference type="PANTHER" id="PTHR43682">
    <property type="entry name" value="LACTATE UTILIZATION PROTEIN C"/>
    <property type="match status" value="1"/>
</dbReference>
<dbReference type="RefSeq" id="WP_191155524.1">
    <property type="nucleotide sequence ID" value="NZ_JACWUN010000008.1"/>
</dbReference>
<organism evidence="2 3">
    <name type="scientific">Pelovirga terrestris</name>
    <dbReference type="NCBI Taxonomy" id="2771352"/>
    <lineage>
        <taxon>Bacteria</taxon>
        <taxon>Pseudomonadati</taxon>
        <taxon>Thermodesulfobacteriota</taxon>
        <taxon>Desulfuromonadia</taxon>
        <taxon>Geobacterales</taxon>
        <taxon>Geobacteraceae</taxon>
        <taxon>Pelovirga</taxon>
    </lineage>
</organism>